<feature type="non-terminal residue" evidence="1">
    <location>
        <position position="1"/>
    </location>
</feature>
<protein>
    <submittedName>
        <fullName evidence="1">Uncharacterized protein</fullName>
    </submittedName>
</protein>
<dbReference type="Proteomes" id="UP001186974">
    <property type="component" value="Unassembled WGS sequence"/>
</dbReference>
<gene>
    <name evidence="1" type="ORF">LTS18_008612</name>
</gene>
<comment type="caution">
    <text evidence="1">The sequence shown here is derived from an EMBL/GenBank/DDBJ whole genome shotgun (WGS) entry which is preliminary data.</text>
</comment>
<evidence type="ECO:0000313" key="2">
    <source>
        <dbReference type="Proteomes" id="UP001186974"/>
    </source>
</evidence>
<name>A0ACC3D1A9_9PEZI</name>
<accession>A0ACC3D1A9</accession>
<dbReference type="EMBL" id="JAWDJW010008597">
    <property type="protein sequence ID" value="KAK3060402.1"/>
    <property type="molecule type" value="Genomic_DNA"/>
</dbReference>
<sequence length="384" mass="43210">HIFRYLLVSPSGLCISQAAPHLAATCTPPLFLALLRANKRTHEEAAQILWSENTLHLNLNLLSAVTWLRSSFRSPISLRSLKSVRLGKEVMAQYVGPEDFHLYTSRELSSELCETLAYKMTTKKYVCIEVPENDSRGIIFAPTRYSWRVPKELVEMLMAGSSLEELKLMFPGPLRTTATAGTLAAAHSAVQAATVWGMARANVQTSGAANAQPHVQVNGQMQTHTHNNHNTQEQPEETLDLEKLNAVRHLRAAEDRFESETRERKVRRAFEYGHRPEFQSKEEMETHLKRARRHHDFEVSRIKSREGEEEQGAVLVLRRKAEKEERACLGKRKRGGDEDILASDAVQPLASSSRLTHALDVDNMLGDALYRLRETGDRLALSGG</sequence>
<proteinExistence type="predicted"/>
<organism evidence="1 2">
    <name type="scientific">Coniosporium uncinatum</name>
    <dbReference type="NCBI Taxonomy" id="93489"/>
    <lineage>
        <taxon>Eukaryota</taxon>
        <taxon>Fungi</taxon>
        <taxon>Dikarya</taxon>
        <taxon>Ascomycota</taxon>
        <taxon>Pezizomycotina</taxon>
        <taxon>Dothideomycetes</taxon>
        <taxon>Dothideomycetes incertae sedis</taxon>
        <taxon>Coniosporium</taxon>
    </lineage>
</organism>
<reference evidence="1" key="1">
    <citation type="submission" date="2024-09" db="EMBL/GenBank/DDBJ databases">
        <title>Black Yeasts Isolated from many extreme environments.</title>
        <authorList>
            <person name="Coleine C."/>
            <person name="Stajich J.E."/>
            <person name="Selbmann L."/>
        </authorList>
    </citation>
    <scope>NUCLEOTIDE SEQUENCE</scope>
    <source>
        <strain evidence="1">CCFEE 5737</strain>
    </source>
</reference>
<keyword evidence="2" id="KW-1185">Reference proteome</keyword>
<evidence type="ECO:0000313" key="1">
    <source>
        <dbReference type="EMBL" id="KAK3060402.1"/>
    </source>
</evidence>